<evidence type="ECO:0000313" key="11">
    <source>
        <dbReference type="Proteomes" id="UP000266673"/>
    </source>
</evidence>
<dbReference type="InterPro" id="IPR029071">
    <property type="entry name" value="Ubiquitin-like_domsf"/>
</dbReference>
<dbReference type="STRING" id="44941.A0A397U2P6"/>
<dbReference type="PRINTS" id="PR00348">
    <property type="entry name" value="UBIQUITIN"/>
</dbReference>
<evidence type="ECO:0000256" key="3">
    <source>
        <dbReference type="ARBA" id="ARBA00008430"/>
    </source>
</evidence>
<dbReference type="AlphaFoldDB" id="A0A397U2P6"/>
<evidence type="ECO:0000256" key="6">
    <source>
        <dbReference type="ARBA" id="ARBA00022737"/>
    </source>
</evidence>
<dbReference type="InterPro" id="IPR000626">
    <property type="entry name" value="Ubiquitin-like_dom"/>
</dbReference>
<comment type="subcellular location">
    <subcellularLocation>
        <location evidence="2">Cytoplasm</location>
    </subcellularLocation>
    <subcellularLocation>
        <location evidence="1">Nucleus</location>
    </subcellularLocation>
</comment>
<keyword evidence="7" id="KW-0832">Ubl conjugation</keyword>
<dbReference type="SUPFAM" id="SSF54236">
    <property type="entry name" value="Ubiquitin-like"/>
    <property type="match status" value="2"/>
</dbReference>
<dbReference type="GO" id="GO:0005737">
    <property type="term" value="C:cytoplasm"/>
    <property type="evidence" value="ECO:0007669"/>
    <property type="project" value="UniProtKB-SubCell"/>
</dbReference>
<evidence type="ECO:0000256" key="8">
    <source>
        <dbReference type="ARBA" id="ARBA00023242"/>
    </source>
</evidence>
<evidence type="ECO:0000256" key="4">
    <source>
        <dbReference type="ARBA" id="ARBA00022490"/>
    </source>
</evidence>
<dbReference type="PROSITE" id="PS50053">
    <property type="entry name" value="UBIQUITIN_2"/>
    <property type="match status" value="2"/>
</dbReference>
<dbReference type="OrthoDB" id="417450at2759"/>
<keyword evidence="5" id="KW-1017">Isopeptide bond</keyword>
<evidence type="ECO:0000259" key="9">
    <source>
        <dbReference type="PROSITE" id="PS50053"/>
    </source>
</evidence>
<evidence type="ECO:0000256" key="5">
    <source>
        <dbReference type="ARBA" id="ARBA00022499"/>
    </source>
</evidence>
<keyword evidence="6" id="KW-0677">Repeat</keyword>
<sequence>MQIFVKTPTDQTLELDVLPSDTVKELKQKIRDRDESSFYGISFKGNKLDNSSRLSDIGIENGSTWIKNGCTLCCFISIFVKNALNGKIINFQTSPFNTCEDVKHLIENSEGLQLRLQRLNFDGKLLEDHRKLSSYNIQHESTLHLRPRI</sequence>
<evidence type="ECO:0000256" key="1">
    <source>
        <dbReference type="ARBA" id="ARBA00004123"/>
    </source>
</evidence>
<dbReference type="InterPro" id="IPR050158">
    <property type="entry name" value="Ubiquitin_ubiquitin-like"/>
</dbReference>
<proteinExistence type="inferred from homology"/>
<feature type="domain" description="Ubiquitin-like" evidence="9">
    <location>
        <begin position="1"/>
        <end position="64"/>
    </location>
</feature>
<dbReference type="PANTHER" id="PTHR10666">
    <property type="entry name" value="UBIQUITIN"/>
    <property type="match status" value="1"/>
</dbReference>
<dbReference type="FunFam" id="3.10.20.90:FF:000469">
    <property type="entry name" value="Polyubiquitin-C"/>
    <property type="match status" value="1"/>
</dbReference>
<evidence type="ECO:0000313" key="10">
    <source>
        <dbReference type="EMBL" id="RIB04502.1"/>
    </source>
</evidence>
<name>A0A397U2P6_9GLOM</name>
<dbReference type="CDD" id="cd17039">
    <property type="entry name" value="Ubl_ubiquitin_like"/>
    <property type="match status" value="1"/>
</dbReference>
<dbReference type="Gene3D" id="3.10.20.90">
    <property type="entry name" value="Phosphatidylinositol 3-kinase Catalytic Subunit, Chain A, domain 1"/>
    <property type="match status" value="2"/>
</dbReference>
<accession>A0A397U2P6</accession>
<comment type="caution">
    <text evidence="10">The sequence shown here is derived from an EMBL/GenBank/DDBJ whole genome shotgun (WGS) entry which is preliminary data.</text>
</comment>
<evidence type="ECO:0000256" key="2">
    <source>
        <dbReference type="ARBA" id="ARBA00004496"/>
    </source>
</evidence>
<dbReference type="Proteomes" id="UP000266673">
    <property type="component" value="Unassembled WGS sequence"/>
</dbReference>
<dbReference type="SMART" id="SM00213">
    <property type="entry name" value="UBQ"/>
    <property type="match status" value="2"/>
</dbReference>
<dbReference type="GO" id="GO:0005634">
    <property type="term" value="C:nucleus"/>
    <property type="evidence" value="ECO:0007669"/>
    <property type="project" value="UniProtKB-SubCell"/>
</dbReference>
<keyword evidence="4" id="KW-0963">Cytoplasm</keyword>
<keyword evidence="11" id="KW-1185">Reference proteome</keyword>
<comment type="similarity">
    <text evidence="3">Belongs to the ubiquitin family.</text>
</comment>
<reference evidence="10 11" key="1">
    <citation type="submission" date="2018-06" db="EMBL/GenBank/DDBJ databases">
        <title>Comparative genomics reveals the genomic features of Rhizophagus irregularis, R. cerebriforme, R. diaphanum and Gigaspora rosea, and their symbiotic lifestyle signature.</title>
        <authorList>
            <person name="Morin E."/>
            <person name="San Clemente H."/>
            <person name="Chen E.C.H."/>
            <person name="De La Providencia I."/>
            <person name="Hainaut M."/>
            <person name="Kuo A."/>
            <person name="Kohler A."/>
            <person name="Murat C."/>
            <person name="Tang N."/>
            <person name="Roy S."/>
            <person name="Loubradou J."/>
            <person name="Henrissat B."/>
            <person name="Grigoriev I.V."/>
            <person name="Corradi N."/>
            <person name="Roux C."/>
            <person name="Martin F.M."/>
        </authorList>
    </citation>
    <scope>NUCLEOTIDE SEQUENCE [LARGE SCALE GENOMIC DNA]</scope>
    <source>
        <strain evidence="10 11">DAOM 194757</strain>
    </source>
</reference>
<organism evidence="10 11">
    <name type="scientific">Gigaspora rosea</name>
    <dbReference type="NCBI Taxonomy" id="44941"/>
    <lineage>
        <taxon>Eukaryota</taxon>
        <taxon>Fungi</taxon>
        <taxon>Fungi incertae sedis</taxon>
        <taxon>Mucoromycota</taxon>
        <taxon>Glomeromycotina</taxon>
        <taxon>Glomeromycetes</taxon>
        <taxon>Diversisporales</taxon>
        <taxon>Gigasporaceae</taxon>
        <taxon>Gigaspora</taxon>
    </lineage>
</organism>
<protein>
    <submittedName>
        <fullName evidence="10">Ubiquitin-related domain-containing protein</fullName>
    </submittedName>
</protein>
<evidence type="ECO:0000256" key="7">
    <source>
        <dbReference type="ARBA" id="ARBA00022843"/>
    </source>
</evidence>
<dbReference type="InterPro" id="IPR019956">
    <property type="entry name" value="Ubiquitin_dom"/>
</dbReference>
<dbReference type="EMBL" id="QKWP01002169">
    <property type="protein sequence ID" value="RIB04502.1"/>
    <property type="molecule type" value="Genomic_DNA"/>
</dbReference>
<keyword evidence="8" id="KW-0539">Nucleus</keyword>
<dbReference type="Pfam" id="PF00240">
    <property type="entry name" value="ubiquitin"/>
    <property type="match status" value="2"/>
</dbReference>
<feature type="domain" description="Ubiquitin-like" evidence="9">
    <location>
        <begin position="76"/>
        <end position="149"/>
    </location>
</feature>
<gene>
    <name evidence="10" type="ORF">C2G38_2024102</name>
</gene>